<sequence length="307" mass="31349">MIVTVIIFGIGLALLVKGADAFVAGGSGLAIRHSISPAVIGFTIIAFGTSLPEFVVSVNAAASGNGAIALGNVLGSNIANIALVLALCTAIKPDMIAVTAEGRAGLLRHTGLMLVATAIFALLAARGVFDAVAGAILLATFAAVLIVLWREQRQESAEAIETHGRKDALLIVLGLAAVVIGSQLVITAATDIAEAFGIPAFVIGMSMVAFGTSLPELATSLIAAVRNEGAISTGNILGSNIFNLLLVLGASAIASPIIVGSFTDVIVVVLFSAAVLPLILAPRRFIRPWSLLLLIGYVTYIAWLFSA</sequence>
<keyword evidence="3 5" id="KW-1133">Transmembrane helix</keyword>
<feature type="domain" description="Sodium/calcium exchanger membrane region" evidence="6">
    <location>
        <begin position="168"/>
        <end position="305"/>
    </location>
</feature>
<evidence type="ECO:0000313" key="7">
    <source>
        <dbReference type="EMBL" id="MDN7024622.1"/>
    </source>
</evidence>
<keyword evidence="4 5" id="KW-0472">Membrane</keyword>
<dbReference type="PANTHER" id="PTHR10846">
    <property type="entry name" value="SODIUM/POTASSIUM/CALCIUM EXCHANGER"/>
    <property type="match status" value="1"/>
</dbReference>
<feature type="transmembrane region" description="Helical" evidence="5">
    <location>
        <begin position="196"/>
        <end position="225"/>
    </location>
</feature>
<dbReference type="Proteomes" id="UP001168338">
    <property type="component" value="Unassembled WGS sequence"/>
</dbReference>
<feature type="transmembrane region" description="Helical" evidence="5">
    <location>
        <begin position="131"/>
        <end position="149"/>
    </location>
</feature>
<feature type="transmembrane region" description="Helical" evidence="5">
    <location>
        <begin position="237"/>
        <end position="259"/>
    </location>
</feature>
<dbReference type="PANTHER" id="PTHR10846:SF8">
    <property type="entry name" value="INNER MEMBRANE PROTEIN YRBG"/>
    <property type="match status" value="1"/>
</dbReference>
<dbReference type="InterPro" id="IPR044880">
    <property type="entry name" value="NCX_ion-bd_dom_sf"/>
</dbReference>
<dbReference type="Gene3D" id="1.20.1420.30">
    <property type="entry name" value="NCX, central ion-binding region"/>
    <property type="match status" value="1"/>
</dbReference>
<feature type="transmembrane region" description="Helical" evidence="5">
    <location>
        <begin position="265"/>
        <end position="282"/>
    </location>
</feature>
<evidence type="ECO:0000259" key="6">
    <source>
        <dbReference type="Pfam" id="PF01699"/>
    </source>
</evidence>
<dbReference type="Pfam" id="PF01699">
    <property type="entry name" value="Na_Ca_ex"/>
    <property type="match status" value="2"/>
</dbReference>
<comment type="subcellular location">
    <subcellularLocation>
        <location evidence="1">Membrane</location>
        <topology evidence="1">Multi-pass membrane protein</topology>
    </subcellularLocation>
</comment>
<name>A0ABT8M9K5_9EURY</name>
<evidence type="ECO:0000256" key="1">
    <source>
        <dbReference type="ARBA" id="ARBA00004141"/>
    </source>
</evidence>
<evidence type="ECO:0000256" key="2">
    <source>
        <dbReference type="ARBA" id="ARBA00022692"/>
    </source>
</evidence>
<dbReference type="RefSeq" id="WP_301663739.1">
    <property type="nucleotide sequence ID" value="NZ_VCYH01000004.1"/>
</dbReference>
<evidence type="ECO:0000256" key="3">
    <source>
        <dbReference type="ARBA" id="ARBA00022989"/>
    </source>
</evidence>
<feature type="domain" description="Sodium/calcium exchanger membrane region" evidence="6">
    <location>
        <begin position="5"/>
        <end position="149"/>
    </location>
</feature>
<dbReference type="EMBL" id="VCYH01000004">
    <property type="protein sequence ID" value="MDN7024622.1"/>
    <property type="molecule type" value="Genomic_DNA"/>
</dbReference>
<proteinExistence type="predicted"/>
<gene>
    <name evidence="7" type="ORF">FGU65_06925</name>
</gene>
<organism evidence="7 8">
    <name type="scientific">Methanoculleus frigidifontis</name>
    <dbReference type="NCBI Taxonomy" id="2584085"/>
    <lineage>
        <taxon>Archaea</taxon>
        <taxon>Methanobacteriati</taxon>
        <taxon>Methanobacteriota</taxon>
        <taxon>Stenosarchaea group</taxon>
        <taxon>Methanomicrobia</taxon>
        <taxon>Methanomicrobiales</taxon>
        <taxon>Methanomicrobiaceae</taxon>
        <taxon>Methanoculleus</taxon>
    </lineage>
</organism>
<feature type="transmembrane region" description="Helical" evidence="5">
    <location>
        <begin position="169"/>
        <end position="190"/>
    </location>
</feature>
<dbReference type="InterPro" id="IPR004837">
    <property type="entry name" value="NaCa_Exmemb"/>
</dbReference>
<reference evidence="7" key="1">
    <citation type="submission" date="2019-05" db="EMBL/GenBank/DDBJ databases">
        <title>Methanoculleus sp. FWC-SCC1, a methanogenic archaeon isolated from deep marine cold seep.</title>
        <authorList>
            <person name="Chen Y.-W."/>
            <person name="Chen S.-C."/>
            <person name="Teng N.-H."/>
            <person name="Lai M.-C."/>
        </authorList>
    </citation>
    <scope>NUCLEOTIDE SEQUENCE</scope>
    <source>
        <strain evidence="7">FWC-SCC1</strain>
    </source>
</reference>
<protein>
    <submittedName>
        <fullName evidence="7">Calcium/sodium antiporter</fullName>
    </submittedName>
</protein>
<feature type="transmembrane region" description="Helical" evidence="5">
    <location>
        <begin position="68"/>
        <end position="93"/>
    </location>
</feature>
<evidence type="ECO:0000256" key="4">
    <source>
        <dbReference type="ARBA" id="ARBA00023136"/>
    </source>
</evidence>
<dbReference type="NCBIfam" id="TIGR00367">
    <property type="entry name" value="calcium/sodium antiporter"/>
    <property type="match status" value="1"/>
</dbReference>
<keyword evidence="8" id="KW-1185">Reference proteome</keyword>
<feature type="transmembrane region" description="Helical" evidence="5">
    <location>
        <begin position="105"/>
        <end position="125"/>
    </location>
</feature>
<feature type="transmembrane region" description="Helical" evidence="5">
    <location>
        <begin position="38"/>
        <end position="62"/>
    </location>
</feature>
<dbReference type="InterPro" id="IPR004481">
    <property type="entry name" value="K/Na/Ca-exchanger"/>
</dbReference>
<evidence type="ECO:0000256" key="5">
    <source>
        <dbReference type="SAM" id="Phobius"/>
    </source>
</evidence>
<feature type="transmembrane region" description="Helical" evidence="5">
    <location>
        <begin position="289"/>
        <end position="306"/>
    </location>
</feature>
<comment type="caution">
    <text evidence="7">The sequence shown here is derived from an EMBL/GenBank/DDBJ whole genome shotgun (WGS) entry which is preliminary data.</text>
</comment>
<evidence type="ECO:0000313" key="8">
    <source>
        <dbReference type="Proteomes" id="UP001168338"/>
    </source>
</evidence>
<keyword evidence="2 5" id="KW-0812">Transmembrane</keyword>
<feature type="transmembrane region" description="Helical" evidence="5">
    <location>
        <begin position="6"/>
        <end position="31"/>
    </location>
</feature>
<accession>A0ABT8M9K5</accession>